<evidence type="ECO:0000313" key="2">
    <source>
        <dbReference type="Proteomes" id="UP001231124"/>
    </source>
</evidence>
<dbReference type="Pfam" id="PF14384">
    <property type="entry name" value="BrnA_antitoxin"/>
    <property type="match status" value="1"/>
</dbReference>
<dbReference type="InterPro" id="IPR025528">
    <property type="entry name" value="BrnA_antitoxin"/>
</dbReference>
<dbReference type="EMBL" id="JAUSVP010000011">
    <property type="protein sequence ID" value="MDQ0448845.1"/>
    <property type="molecule type" value="Genomic_DNA"/>
</dbReference>
<dbReference type="RefSeq" id="WP_238202025.1">
    <property type="nucleotide sequence ID" value="NZ_BPQE01000008.1"/>
</dbReference>
<protein>
    <submittedName>
        <fullName evidence="1">Uncharacterized protein (DUF4415 family)</fullName>
    </submittedName>
</protein>
<reference evidence="1 2" key="1">
    <citation type="submission" date="2023-07" db="EMBL/GenBank/DDBJ databases">
        <title>Genomic Encyclopedia of Type Strains, Phase IV (KMG-IV): sequencing the most valuable type-strain genomes for metagenomic binning, comparative biology and taxonomic classification.</title>
        <authorList>
            <person name="Goeker M."/>
        </authorList>
    </citation>
    <scope>NUCLEOTIDE SEQUENCE [LARGE SCALE GENOMIC DNA]</scope>
    <source>
        <strain evidence="1 2">DSM 19013</strain>
    </source>
</reference>
<gene>
    <name evidence="1" type="ORF">QO012_003357</name>
</gene>
<dbReference type="Proteomes" id="UP001231124">
    <property type="component" value="Unassembled WGS sequence"/>
</dbReference>
<evidence type="ECO:0000313" key="1">
    <source>
        <dbReference type="EMBL" id="MDQ0448845.1"/>
    </source>
</evidence>
<accession>A0ABU0I2M2</accession>
<proteinExistence type="predicted"/>
<keyword evidence="2" id="KW-1185">Reference proteome</keyword>
<organism evidence="1 2">
    <name type="scientific">Methylobacterium aerolatum</name>
    <dbReference type="NCBI Taxonomy" id="418708"/>
    <lineage>
        <taxon>Bacteria</taxon>
        <taxon>Pseudomonadati</taxon>
        <taxon>Pseudomonadota</taxon>
        <taxon>Alphaproteobacteria</taxon>
        <taxon>Hyphomicrobiales</taxon>
        <taxon>Methylobacteriaceae</taxon>
        <taxon>Methylobacterium</taxon>
    </lineage>
</organism>
<comment type="caution">
    <text evidence="1">The sequence shown here is derived from an EMBL/GenBank/DDBJ whole genome shotgun (WGS) entry which is preliminary data.</text>
</comment>
<sequence length="113" mass="12116">MPRSAKTTRPARTVPMLTDDEEAALQAAIADDPDAREATDAELAQMRPAREALPPALYAALTKRGRPKAEAKAVQVTLRVPPDVLDAFKASGPGWQTRMNEALAKAAKKLRAA</sequence>
<name>A0ABU0I2M2_9HYPH</name>